<dbReference type="EMBL" id="JAKLJA010000046">
    <property type="protein sequence ID" value="MCG5077990.1"/>
    <property type="molecule type" value="Genomic_DNA"/>
</dbReference>
<evidence type="ECO:0000256" key="2">
    <source>
        <dbReference type="ARBA" id="ARBA00022692"/>
    </source>
</evidence>
<evidence type="ECO:0000256" key="4">
    <source>
        <dbReference type="ARBA" id="ARBA00023136"/>
    </source>
</evidence>
<evidence type="ECO:0000256" key="1">
    <source>
        <dbReference type="ARBA" id="ARBA00004167"/>
    </source>
</evidence>
<keyword evidence="3" id="KW-1133">Transmembrane helix</keyword>
<dbReference type="Proteomes" id="UP001139308">
    <property type="component" value="Unassembled WGS sequence"/>
</dbReference>
<dbReference type="Pfam" id="PF13103">
    <property type="entry name" value="TonB_2"/>
    <property type="match status" value="1"/>
</dbReference>
<evidence type="ECO:0000313" key="5">
    <source>
        <dbReference type="EMBL" id="MCG5077990.1"/>
    </source>
</evidence>
<keyword evidence="4" id="KW-0472">Membrane</keyword>
<dbReference type="NCBIfam" id="TIGR01352">
    <property type="entry name" value="tonB_Cterm"/>
    <property type="match status" value="1"/>
</dbReference>
<keyword evidence="2" id="KW-0812">Transmembrane</keyword>
<comment type="caution">
    <text evidence="5">The sequence shown here is derived from an EMBL/GenBank/DDBJ whole genome shotgun (WGS) entry which is preliminary data.</text>
</comment>
<dbReference type="GO" id="GO:0016020">
    <property type="term" value="C:membrane"/>
    <property type="evidence" value="ECO:0007669"/>
    <property type="project" value="UniProtKB-SubCell"/>
</dbReference>
<dbReference type="Gene3D" id="3.30.1150.10">
    <property type="match status" value="1"/>
</dbReference>
<evidence type="ECO:0000313" key="6">
    <source>
        <dbReference type="Proteomes" id="UP001139308"/>
    </source>
</evidence>
<name>A0A9X2A0C9_9BURK</name>
<sequence length="251" mass="26427">MDTHSSLQLRPPRERGTGPAFGLAVSLHVVLLALVLAGTKSPQVAPTGPHIVVTGSVTPFLPAAPLPRVASRAWAPRVTAAPARLLAANEPAPVARHRSIATRPTRLHRSALRIARVSAVPRPPPVVEITVAPPRDRPLERERAARLAALQAVAGRPLPASGVSAEYAEKVARRVRANVLAPFDIEGNPSAVIAVTCTPRGALLSVKVERSSGNPQWDRAVVAAVEDSDPMPVDASGSAPTRFVMTFRPKG</sequence>
<accession>A0A9X2A0C9</accession>
<protein>
    <submittedName>
        <fullName evidence="5">TonB C-terminal domain-containing protein</fullName>
    </submittedName>
</protein>
<dbReference type="RefSeq" id="WP_238467876.1">
    <property type="nucleotide sequence ID" value="NZ_JAKLJA010000046.1"/>
</dbReference>
<dbReference type="SUPFAM" id="SSF74653">
    <property type="entry name" value="TolA/TonB C-terminal domain"/>
    <property type="match status" value="1"/>
</dbReference>
<keyword evidence="6" id="KW-1185">Reference proteome</keyword>
<proteinExistence type="predicted"/>
<evidence type="ECO:0000256" key="3">
    <source>
        <dbReference type="ARBA" id="ARBA00022989"/>
    </source>
</evidence>
<comment type="subcellular location">
    <subcellularLocation>
        <location evidence="1">Membrane</location>
        <topology evidence="1">Single-pass membrane protein</topology>
    </subcellularLocation>
</comment>
<dbReference type="AlphaFoldDB" id="A0A9X2A0C9"/>
<organism evidence="5 6">
    <name type="scientific">Paraburkholderia tagetis</name>
    <dbReference type="NCBI Taxonomy" id="2913261"/>
    <lineage>
        <taxon>Bacteria</taxon>
        <taxon>Pseudomonadati</taxon>
        <taxon>Pseudomonadota</taxon>
        <taxon>Betaproteobacteria</taxon>
        <taxon>Burkholderiales</taxon>
        <taxon>Burkholderiaceae</taxon>
        <taxon>Paraburkholderia</taxon>
    </lineage>
</organism>
<reference evidence="5" key="1">
    <citation type="submission" date="2022-01" db="EMBL/GenBank/DDBJ databases">
        <title>Genome sequence and assembly of Parabukholderia sp. RG36.</title>
        <authorList>
            <person name="Chhetri G."/>
        </authorList>
    </citation>
    <scope>NUCLEOTIDE SEQUENCE</scope>
    <source>
        <strain evidence="5">RG36</strain>
    </source>
</reference>
<dbReference type="InterPro" id="IPR006260">
    <property type="entry name" value="TonB/TolA_C"/>
</dbReference>
<gene>
    <name evidence="5" type="ORF">L5014_32405</name>
</gene>